<evidence type="ECO:0000256" key="6">
    <source>
        <dbReference type="ARBA" id="ARBA00022614"/>
    </source>
</evidence>
<name>A0ABS8V9K5_DATST</name>
<evidence type="ECO:0000256" key="5">
    <source>
        <dbReference type="ARBA" id="ARBA00022490"/>
    </source>
</evidence>
<keyword evidence="11" id="KW-0067">ATP-binding</keyword>
<dbReference type="PANTHER" id="PTHR23155:SF1152">
    <property type="entry name" value="AAA+ ATPASE DOMAIN-CONTAINING PROTEIN"/>
    <property type="match status" value="1"/>
</dbReference>
<feature type="domain" description="NB-ARC" evidence="14">
    <location>
        <begin position="278"/>
        <end position="449"/>
    </location>
</feature>
<evidence type="ECO:0000313" key="18">
    <source>
        <dbReference type="EMBL" id="MCD9643371.1"/>
    </source>
</evidence>
<dbReference type="SUPFAM" id="SSF52540">
    <property type="entry name" value="P-loop containing nucleoside triphosphate hydrolases"/>
    <property type="match status" value="1"/>
</dbReference>
<accession>A0ABS8V9K5</accession>
<evidence type="ECO:0000256" key="12">
    <source>
        <dbReference type="ARBA" id="ARBA00023054"/>
    </source>
</evidence>
<protein>
    <submittedName>
        <fullName evidence="18">Uncharacterized protein</fullName>
    </submittedName>
</protein>
<sequence>MGVLQALKLVQSQWYPVIQIKYIVDCEAGFVDTLLHSMEELSISSNFIAVKETLQEMLNILRSNIINLPVHALVFDLQHIKSVIVDAGLLVYSLTVEGETNQALVHDFSSKIRSIQAVTYLVFRRSFLLQSNLSGIDGLGFTDLILDNLMELLSHYSNSIDSVNSQLETIQKELKCFQAIVEQQDGLQHFVTQTNGLVYEVEYIFDSCKKKDVPDWCLFPWILNVGEDIRVLMAEVAELQETNVFDLMLHNTTNASNADTSSQFARNPSMNEEMVGRNDVMDKLRRKLTEGSSKLDVISITGMPGVGKTTLANKLYSDQSVVYHFDIRAKTCVSQQYTRKNVLLTILSDLIGENAKLDKEAENALAEMLRKKLSHVRYLIFIDDIWHTSAWDDLYLCFPDNNNGSRIILTTRHCDVASYATLVSDPLDLQFLSNDESWMLLKKKVFNEEICPLDLQDVGERITKKCRGLPLSVVLVAGILTRMDKKEHYWEKVAASIGPHIQDQSKGTIDLSYQNLPNHLRPCFLYFGVFSEGREIKVSKLTWLWISEGFVTTQTEKPLEDIANDYLENLVRRNLITVAKKSFDGKIKACRIHDLLLEFCRKKAEQENFLESIKGDKGFDPSHVFPPKYRTPRRLSLHSQCNNLEKWCLSFSHVKSFQFREDRNIAVSLIDRASYMFKRFKFLRVLDLEFTIIDILPQELTLLRYLAFRTAKDTLSLPANLWNLETLIVQGLGGRVSVPDTIWEMVKLRHLHIYDQAFFTFNKGEGFSESSSKMDDLQTISSVCFSSVENADKILEKTPNLWKLRCEVSKFDGSFPAFSKLKKLEMLKISSGSTLTWINKLKFPSYLKKLTLSNFHIHLTELATLPELEVLKLVGVTISSNIWEVNDEQFLQLKILKLENPSFSEWHASEYAFPCLEHLVLKRCRYLKAIPSCFEDSSSLKSVEIISSNEALARSAMAVRETLAGISGNSGFEIIIRK</sequence>
<evidence type="ECO:0000256" key="8">
    <source>
        <dbReference type="ARBA" id="ARBA00022737"/>
    </source>
</evidence>
<reference evidence="18 19" key="1">
    <citation type="journal article" date="2021" name="BMC Genomics">
        <title>Datura genome reveals duplications of psychoactive alkaloid biosynthetic genes and high mutation rate following tissue culture.</title>
        <authorList>
            <person name="Rajewski A."/>
            <person name="Carter-House D."/>
            <person name="Stajich J."/>
            <person name="Litt A."/>
        </authorList>
    </citation>
    <scope>NUCLEOTIDE SEQUENCE [LARGE SCALE GENOMIC DNA]</scope>
    <source>
        <strain evidence="18">AR-01</strain>
    </source>
</reference>
<keyword evidence="8" id="KW-0677">Repeat</keyword>
<organism evidence="18 19">
    <name type="scientific">Datura stramonium</name>
    <name type="common">Jimsonweed</name>
    <name type="synonym">Common thornapple</name>
    <dbReference type="NCBI Taxonomy" id="4076"/>
    <lineage>
        <taxon>Eukaryota</taxon>
        <taxon>Viridiplantae</taxon>
        <taxon>Streptophyta</taxon>
        <taxon>Embryophyta</taxon>
        <taxon>Tracheophyta</taxon>
        <taxon>Spermatophyta</taxon>
        <taxon>Magnoliopsida</taxon>
        <taxon>eudicotyledons</taxon>
        <taxon>Gunneridae</taxon>
        <taxon>Pentapetalae</taxon>
        <taxon>asterids</taxon>
        <taxon>lamiids</taxon>
        <taxon>Solanales</taxon>
        <taxon>Solanaceae</taxon>
        <taxon>Solanoideae</taxon>
        <taxon>Datureae</taxon>
        <taxon>Datura</taxon>
    </lineage>
</organism>
<keyword evidence="13" id="KW-0472">Membrane</keyword>
<keyword evidence="7" id="KW-0381">Hypersensitive response</keyword>
<dbReference type="Pfam" id="PF12061">
    <property type="entry name" value="NB-LRR"/>
    <property type="match status" value="1"/>
</dbReference>
<dbReference type="Pfam" id="PF23598">
    <property type="entry name" value="LRR_14"/>
    <property type="match status" value="1"/>
</dbReference>
<dbReference type="InterPro" id="IPR038005">
    <property type="entry name" value="RX-like_CC"/>
</dbReference>
<keyword evidence="19" id="KW-1185">Reference proteome</keyword>
<comment type="caution">
    <text evidence="18">The sequence shown here is derived from an EMBL/GenBank/DDBJ whole genome shotgun (WGS) entry which is preliminary data.</text>
</comment>
<keyword evidence="12" id="KW-0175">Coiled coil</keyword>
<dbReference type="InterPro" id="IPR027417">
    <property type="entry name" value="P-loop_NTPase"/>
</dbReference>
<comment type="subcellular location">
    <subcellularLocation>
        <location evidence="3">Cytoplasm</location>
    </subcellularLocation>
    <subcellularLocation>
        <location evidence="2">Membrane</location>
        <topology evidence="2">Peripheral membrane protein</topology>
    </subcellularLocation>
</comment>
<dbReference type="InterPro" id="IPR044974">
    <property type="entry name" value="Disease_R_plants"/>
</dbReference>
<dbReference type="Gene3D" id="1.10.10.10">
    <property type="entry name" value="Winged helix-like DNA-binding domain superfamily/Winged helix DNA-binding domain"/>
    <property type="match status" value="1"/>
</dbReference>
<feature type="domain" description="Disease resistance R13L4/SHOC-2-like LRR" evidence="17">
    <location>
        <begin position="680"/>
        <end position="961"/>
    </location>
</feature>
<dbReference type="Pfam" id="PF00931">
    <property type="entry name" value="NB-ARC"/>
    <property type="match status" value="1"/>
</dbReference>
<feature type="domain" description="Disease resistance protein winged helix" evidence="16">
    <location>
        <begin position="529"/>
        <end position="599"/>
    </location>
</feature>
<dbReference type="Pfam" id="PF23559">
    <property type="entry name" value="WHD_DRP"/>
    <property type="match status" value="1"/>
</dbReference>
<dbReference type="InterPro" id="IPR032675">
    <property type="entry name" value="LRR_dom_sf"/>
</dbReference>
<dbReference type="InterPro" id="IPR042197">
    <property type="entry name" value="Apaf_helical"/>
</dbReference>
<dbReference type="PANTHER" id="PTHR23155">
    <property type="entry name" value="DISEASE RESISTANCE PROTEIN RP"/>
    <property type="match status" value="1"/>
</dbReference>
<dbReference type="SUPFAM" id="SSF52058">
    <property type="entry name" value="L domain-like"/>
    <property type="match status" value="1"/>
</dbReference>
<dbReference type="InterPro" id="IPR058922">
    <property type="entry name" value="WHD_DRP"/>
</dbReference>
<comment type="function">
    <text evidence="1">Confers resistance to late blight (Phytophthora infestans) races carrying the avirulence gene Avr1. Resistance proteins guard the plant against pathogens that contain an appropriate avirulence protein via an indirect interaction with this avirulence protein. That triggers a defense system including the hypersensitive response, which restricts the pathogen growth.</text>
</comment>
<dbReference type="InterPro" id="IPR021929">
    <property type="entry name" value="R1A-like_N"/>
</dbReference>
<evidence type="ECO:0000256" key="13">
    <source>
        <dbReference type="ARBA" id="ARBA00023136"/>
    </source>
</evidence>
<proteinExistence type="inferred from homology"/>
<evidence type="ECO:0000256" key="7">
    <source>
        <dbReference type="ARBA" id="ARBA00022667"/>
    </source>
</evidence>
<dbReference type="InterPro" id="IPR002182">
    <property type="entry name" value="NB-ARC"/>
</dbReference>
<evidence type="ECO:0000256" key="2">
    <source>
        <dbReference type="ARBA" id="ARBA00004170"/>
    </source>
</evidence>
<dbReference type="InterPro" id="IPR036388">
    <property type="entry name" value="WH-like_DNA-bd_sf"/>
</dbReference>
<evidence type="ECO:0000256" key="4">
    <source>
        <dbReference type="ARBA" id="ARBA00008894"/>
    </source>
</evidence>
<dbReference type="EMBL" id="JACEIK010003870">
    <property type="protein sequence ID" value="MCD9643371.1"/>
    <property type="molecule type" value="Genomic_DNA"/>
</dbReference>
<gene>
    <name evidence="18" type="ORF">HAX54_030820</name>
</gene>
<dbReference type="Gene3D" id="3.80.10.10">
    <property type="entry name" value="Ribonuclease Inhibitor"/>
    <property type="match status" value="1"/>
</dbReference>
<evidence type="ECO:0000256" key="9">
    <source>
        <dbReference type="ARBA" id="ARBA00022741"/>
    </source>
</evidence>
<dbReference type="PRINTS" id="PR00364">
    <property type="entry name" value="DISEASERSIST"/>
</dbReference>
<keyword evidence="9" id="KW-0547">Nucleotide-binding</keyword>
<dbReference type="InterPro" id="IPR055414">
    <property type="entry name" value="LRR_R13L4/SHOC2-like"/>
</dbReference>
<evidence type="ECO:0000256" key="11">
    <source>
        <dbReference type="ARBA" id="ARBA00022840"/>
    </source>
</evidence>
<feature type="domain" description="Late blight resistance protein R1A-like N-terminal" evidence="15">
    <location>
        <begin position="2"/>
        <end position="127"/>
    </location>
</feature>
<keyword evidence="10" id="KW-0611">Plant defense</keyword>
<dbReference type="Proteomes" id="UP000823775">
    <property type="component" value="Unassembled WGS sequence"/>
</dbReference>
<evidence type="ECO:0000256" key="10">
    <source>
        <dbReference type="ARBA" id="ARBA00022821"/>
    </source>
</evidence>
<keyword evidence="5" id="KW-0963">Cytoplasm</keyword>
<evidence type="ECO:0000256" key="1">
    <source>
        <dbReference type="ARBA" id="ARBA00002074"/>
    </source>
</evidence>
<dbReference type="Gene3D" id="1.10.8.430">
    <property type="entry name" value="Helical domain of apoptotic protease-activating factors"/>
    <property type="match status" value="1"/>
</dbReference>
<evidence type="ECO:0000313" key="19">
    <source>
        <dbReference type="Proteomes" id="UP000823775"/>
    </source>
</evidence>
<keyword evidence="6" id="KW-0433">Leucine-rich repeat</keyword>
<evidence type="ECO:0000259" key="14">
    <source>
        <dbReference type="Pfam" id="PF00931"/>
    </source>
</evidence>
<evidence type="ECO:0000259" key="16">
    <source>
        <dbReference type="Pfam" id="PF23559"/>
    </source>
</evidence>
<evidence type="ECO:0000259" key="17">
    <source>
        <dbReference type="Pfam" id="PF23598"/>
    </source>
</evidence>
<evidence type="ECO:0000259" key="15">
    <source>
        <dbReference type="Pfam" id="PF12061"/>
    </source>
</evidence>
<evidence type="ECO:0000256" key="3">
    <source>
        <dbReference type="ARBA" id="ARBA00004496"/>
    </source>
</evidence>
<dbReference type="Gene3D" id="3.40.50.300">
    <property type="entry name" value="P-loop containing nucleotide triphosphate hydrolases"/>
    <property type="match status" value="1"/>
</dbReference>
<comment type="similarity">
    <text evidence="4">Belongs to the disease resistance NB-LRR family.</text>
</comment>
<dbReference type="CDD" id="cd14798">
    <property type="entry name" value="RX-CC_like"/>
    <property type="match status" value="1"/>
</dbReference>